<gene>
    <name evidence="10" type="primary">mnmE_1</name>
    <name evidence="6" type="synonym">mnmE</name>
    <name evidence="6" type="synonym">trmE</name>
    <name evidence="10" type="ORF">Pan14r_15490</name>
</gene>
<dbReference type="InterPro" id="IPR018948">
    <property type="entry name" value="GTP-bd_TrmE_N"/>
</dbReference>
<feature type="binding site" evidence="6">
    <location>
        <begin position="247"/>
        <end position="253"/>
    </location>
    <ligand>
        <name>GTP</name>
        <dbReference type="ChEBI" id="CHEBI:37565"/>
    </ligand>
</feature>
<evidence type="ECO:0000259" key="7">
    <source>
        <dbReference type="Pfam" id="PF01926"/>
    </source>
</evidence>
<dbReference type="Pfam" id="PF10396">
    <property type="entry name" value="TrmE_N"/>
    <property type="match status" value="1"/>
</dbReference>
<feature type="domain" description="MnmE helical" evidence="9">
    <location>
        <begin position="125"/>
        <end position="457"/>
    </location>
</feature>
<proteinExistence type="inferred from homology"/>
<dbReference type="Gene3D" id="1.20.120.430">
    <property type="entry name" value="tRNA modification GTPase MnmE domain 2"/>
    <property type="match status" value="1"/>
</dbReference>
<dbReference type="SUPFAM" id="SSF52540">
    <property type="entry name" value="P-loop containing nucleoside triphosphate hydrolases"/>
    <property type="match status" value="1"/>
</dbReference>
<keyword evidence="11" id="KW-1185">Reference proteome</keyword>
<comment type="caution">
    <text evidence="6">Lacks conserved residue(s) required for the propagation of feature annotation.</text>
</comment>
<comment type="subunit">
    <text evidence="6">Homodimer. Heterotetramer of two MnmE and two MnmG subunits.</text>
</comment>
<dbReference type="RefSeq" id="WP_145298920.1">
    <property type="nucleotide sequence ID" value="NZ_CP036319.1"/>
</dbReference>
<name>A0A5C5Y222_9PLAN</name>
<evidence type="ECO:0000256" key="2">
    <source>
        <dbReference type="ARBA" id="ARBA00022694"/>
    </source>
</evidence>
<dbReference type="HAMAP" id="MF_00379">
    <property type="entry name" value="GTPase_MnmE"/>
    <property type="match status" value="1"/>
</dbReference>
<evidence type="ECO:0000313" key="11">
    <source>
        <dbReference type="Proteomes" id="UP000317238"/>
    </source>
</evidence>
<reference evidence="10 11" key="1">
    <citation type="submission" date="2019-02" db="EMBL/GenBank/DDBJ databases">
        <title>Deep-cultivation of Planctomycetes and their phenomic and genomic characterization uncovers novel biology.</title>
        <authorList>
            <person name="Wiegand S."/>
            <person name="Jogler M."/>
            <person name="Boedeker C."/>
            <person name="Pinto D."/>
            <person name="Vollmers J."/>
            <person name="Rivas-Marin E."/>
            <person name="Kohn T."/>
            <person name="Peeters S.H."/>
            <person name="Heuer A."/>
            <person name="Rast P."/>
            <person name="Oberbeckmann S."/>
            <person name="Bunk B."/>
            <person name="Jeske O."/>
            <person name="Meyerdierks A."/>
            <person name="Storesund J.E."/>
            <person name="Kallscheuer N."/>
            <person name="Luecker S."/>
            <person name="Lage O.M."/>
            <person name="Pohl T."/>
            <person name="Merkel B.J."/>
            <person name="Hornburger P."/>
            <person name="Mueller R.-W."/>
            <person name="Bruemmer F."/>
            <person name="Labrenz M."/>
            <person name="Spormann A.M."/>
            <person name="Op Den Camp H."/>
            <person name="Overmann J."/>
            <person name="Amann R."/>
            <person name="Jetten M.S.M."/>
            <person name="Mascher T."/>
            <person name="Medema M.H."/>
            <person name="Devos D.P."/>
            <person name="Kaster A.-K."/>
            <person name="Ovreas L."/>
            <person name="Rohde M."/>
            <person name="Galperin M.Y."/>
            <person name="Jogler C."/>
        </authorList>
    </citation>
    <scope>NUCLEOTIDE SEQUENCE [LARGE SCALE GENOMIC DNA]</scope>
    <source>
        <strain evidence="10 11">Pan14r</strain>
    </source>
</reference>
<keyword evidence="5 6" id="KW-0342">GTP-binding</keyword>
<evidence type="ECO:0000256" key="4">
    <source>
        <dbReference type="ARBA" id="ARBA00022958"/>
    </source>
</evidence>
<dbReference type="GO" id="GO:0005525">
    <property type="term" value="F:GTP binding"/>
    <property type="evidence" value="ECO:0007669"/>
    <property type="project" value="UniProtKB-UniRule"/>
</dbReference>
<keyword evidence="2 6" id="KW-0819">tRNA processing</keyword>
<comment type="caution">
    <text evidence="10">The sequence shown here is derived from an EMBL/GenBank/DDBJ whole genome shotgun (WGS) entry which is preliminary data.</text>
</comment>
<dbReference type="GO" id="GO:0046872">
    <property type="term" value="F:metal ion binding"/>
    <property type="evidence" value="ECO:0007669"/>
    <property type="project" value="UniProtKB-KW"/>
</dbReference>
<feature type="binding site" evidence="6">
    <location>
        <position position="460"/>
    </location>
    <ligand>
        <name>(6S)-5-formyl-5,6,7,8-tetrahydrofolate</name>
        <dbReference type="ChEBI" id="CHEBI:57457"/>
    </ligand>
</feature>
<dbReference type="InterPro" id="IPR025867">
    <property type="entry name" value="MnmE_helical"/>
</dbReference>
<evidence type="ECO:0000256" key="3">
    <source>
        <dbReference type="ARBA" id="ARBA00022741"/>
    </source>
</evidence>
<dbReference type="Proteomes" id="UP000317238">
    <property type="component" value="Unassembled WGS sequence"/>
</dbReference>
<feature type="domain" description="GTP-binding protein TrmE N-terminal" evidence="8">
    <location>
        <begin position="7"/>
        <end position="122"/>
    </location>
</feature>
<dbReference type="GO" id="GO:0005829">
    <property type="term" value="C:cytosol"/>
    <property type="evidence" value="ECO:0007669"/>
    <property type="project" value="TreeGrafter"/>
</dbReference>
<organism evidence="10 11">
    <name type="scientific">Crateriforma conspicua</name>
    <dbReference type="NCBI Taxonomy" id="2527996"/>
    <lineage>
        <taxon>Bacteria</taxon>
        <taxon>Pseudomonadati</taxon>
        <taxon>Planctomycetota</taxon>
        <taxon>Planctomycetia</taxon>
        <taxon>Planctomycetales</taxon>
        <taxon>Planctomycetaceae</taxon>
        <taxon>Crateriforma</taxon>
    </lineage>
</organism>
<feature type="binding site" evidence="6">
    <location>
        <position position="232"/>
    </location>
    <ligand>
        <name>Mg(2+)</name>
        <dbReference type="ChEBI" id="CHEBI:18420"/>
    </ligand>
</feature>
<dbReference type="EC" id="3.6.-.-" evidence="6"/>
<evidence type="ECO:0000256" key="6">
    <source>
        <dbReference type="HAMAP-Rule" id="MF_00379"/>
    </source>
</evidence>
<protein>
    <recommendedName>
        <fullName evidence="6">tRNA modification GTPase MnmE</fullName>
        <ecNumber evidence="6">3.6.-.-</ecNumber>
    </recommendedName>
</protein>
<evidence type="ECO:0000259" key="9">
    <source>
        <dbReference type="Pfam" id="PF12631"/>
    </source>
</evidence>
<comment type="similarity">
    <text evidence="1 6">Belongs to the TRAFAC class TrmE-Era-EngA-EngB-Septin-like GTPase superfamily. TrmE GTPase family.</text>
</comment>
<dbReference type="EMBL" id="SJPL01000001">
    <property type="protein sequence ID" value="TWT69264.1"/>
    <property type="molecule type" value="Genomic_DNA"/>
</dbReference>
<feature type="binding site" evidence="6">
    <location>
        <position position="24"/>
    </location>
    <ligand>
        <name>(6S)-5-formyl-5,6,7,8-tetrahydrofolate</name>
        <dbReference type="ChEBI" id="CHEBI:57457"/>
    </ligand>
</feature>
<sequence length="460" mass="49011">MFNTDDTIVAIASPLCPAARGIVRLSGDDVMDVLAGLMGGPVDLTAGRRQRGPIDCGDPIGEIPADVLIWPDGRSYTGQPSAEIHTIGSLPVLESMVQRAIQFKARAARPGEFTLRSFLAGRLDLTQAEAVLGVIDADQDRSLDQALQQLAGNFSRPLSLLRDQLLDLLADVEAGLDFVDEDIEFIQPHELRRRLDFIAATLESTSATLESRGESNETPKIVLCGQPNAGKSCLINAISGHEAALVADVPGTTRDTVSVHVSVGGRQLELIDTAGFESVAGRTADTSDSRESISEIAQRMTDQAIGRADVVLHCVDITRRSQSDDRPIDSAGRQVIDVWTKSDLRSSDVADSDRSTGVCLTSSVTGQGIDELVGRIFAELDRTDRTDSVSVSGTAARCRQSLAQAAGAIRAAIGLSEIDEGQELIATEIRTAADALGEVTGVVYTDDILDRVFGRFCIGK</sequence>
<dbReference type="InterPro" id="IPR027417">
    <property type="entry name" value="P-loop_NTPase"/>
</dbReference>
<dbReference type="Pfam" id="PF12631">
    <property type="entry name" value="MnmE_helical"/>
    <property type="match status" value="1"/>
</dbReference>
<dbReference type="AlphaFoldDB" id="A0A5C5Y222"/>
<comment type="subcellular location">
    <subcellularLocation>
        <location evidence="6">Cytoplasm</location>
    </subcellularLocation>
</comment>
<feature type="domain" description="G" evidence="7">
    <location>
        <begin position="220"/>
        <end position="331"/>
    </location>
</feature>
<evidence type="ECO:0000256" key="1">
    <source>
        <dbReference type="ARBA" id="ARBA00011043"/>
    </source>
</evidence>
<keyword evidence="6" id="KW-0479">Metal-binding</keyword>
<dbReference type="InterPro" id="IPR027266">
    <property type="entry name" value="TrmE/GcvT-like"/>
</dbReference>
<keyword evidence="4 6" id="KW-0630">Potassium</keyword>
<dbReference type="InterPro" id="IPR027368">
    <property type="entry name" value="MnmE_dom2"/>
</dbReference>
<feature type="binding site" evidence="6">
    <location>
        <position position="253"/>
    </location>
    <ligand>
        <name>Mg(2+)</name>
        <dbReference type="ChEBI" id="CHEBI:18420"/>
    </ligand>
</feature>
<dbReference type="OrthoDB" id="9805918at2"/>
<dbReference type="GO" id="GO:0030488">
    <property type="term" value="P:tRNA methylation"/>
    <property type="evidence" value="ECO:0007669"/>
    <property type="project" value="TreeGrafter"/>
</dbReference>
<feature type="binding site" evidence="6">
    <location>
        <begin position="272"/>
        <end position="275"/>
    </location>
    <ligand>
        <name>GTP</name>
        <dbReference type="ChEBI" id="CHEBI:37565"/>
    </ligand>
</feature>
<keyword evidence="6 10" id="KW-0378">Hydrolase</keyword>
<dbReference type="PANTHER" id="PTHR42714">
    <property type="entry name" value="TRNA MODIFICATION GTPASE GTPBP3"/>
    <property type="match status" value="1"/>
</dbReference>
<keyword evidence="6" id="KW-0460">Magnesium</keyword>
<dbReference type="Gene3D" id="3.30.1360.120">
    <property type="entry name" value="Probable tRNA modification gtpase trme, domain 1"/>
    <property type="match status" value="1"/>
</dbReference>
<dbReference type="SUPFAM" id="SSF103025">
    <property type="entry name" value="Folate-binding domain"/>
    <property type="match status" value="1"/>
</dbReference>
<evidence type="ECO:0000259" key="8">
    <source>
        <dbReference type="Pfam" id="PF10396"/>
    </source>
</evidence>
<accession>A0A5C5Y222</accession>
<keyword evidence="3 6" id="KW-0547">Nucleotide-binding</keyword>
<evidence type="ECO:0000313" key="10">
    <source>
        <dbReference type="EMBL" id="TWT69264.1"/>
    </source>
</evidence>
<evidence type="ECO:0000256" key="5">
    <source>
        <dbReference type="ARBA" id="ARBA00023134"/>
    </source>
</evidence>
<dbReference type="Pfam" id="PF01926">
    <property type="entry name" value="MMR_HSR1"/>
    <property type="match status" value="1"/>
</dbReference>
<feature type="binding site" evidence="6">
    <location>
        <position position="83"/>
    </location>
    <ligand>
        <name>(6S)-5-formyl-5,6,7,8-tetrahydrofolate</name>
        <dbReference type="ChEBI" id="CHEBI:57457"/>
    </ligand>
</feature>
<dbReference type="CDD" id="cd14858">
    <property type="entry name" value="TrmE_N"/>
    <property type="match status" value="1"/>
</dbReference>
<dbReference type="NCBIfam" id="TIGR00231">
    <property type="entry name" value="small_GTP"/>
    <property type="match status" value="1"/>
</dbReference>
<dbReference type="GO" id="GO:0003924">
    <property type="term" value="F:GTPase activity"/>
    <property type="evidence" value="ECO:0007669"/>
    <property type="project" value="UniProtKB-UniRule"/>
</dbReference>
<feature type="binding site" evidence="6">
    <location>
        <position position="122"/>
    </location>
    <ligand>
        <name>(6S)-5-formyl-5,6,7,8-tetrahydrofolate</name>
        <dbReference type="ChEBI" id="CHEBI:57457"/>
    </ligand>
</feature>
<dbReference type="PANTHER" id="PTHR42714:SF2">
    <property type="entry name" value="TRNA MODIFICATION GTPASE GTPBP3, MITOCHONDRIAL"/>
    <property type="match status" value="1"/>
</dbReference>
<keyword evidence="6" id="KW-0963">Cytoplasm</keyword>
<comment type="function">
    <text evidence="6">Exhibits a very high intrinsic GTPase hydrolysis rate. Involved in the addition of a carboxymethylaminomethyl (cmnm) group at the wobble position (U34) of certain tRNAs, forming tRNA-cmnm(5)s(2)U34.</text>
</comment>
<dbReference type="GO" id="GO:0002098">
    <property type="term" value="P:tRNA wobble uridine modification"/>
    <property type="evidence" value="ECO:0007669"/>
    <property type="project" value="TreeGrafter"/>
</dbReference>
<dbReference type="InterPro" id="IPR004520">
    <property type="entry name" value="GTPase_MnmE"/>
</dbReference>
<comment type="cofactor">
    <cofactor evidence="6">
        <name>K(+)</name>
        <dbReference type="ChEBI" id="CHEBI:29103"/>
    </cofactor>
    <text evidence="6">Binds 1 potassium ion per subunit.</text>
</comment>
<dbReference type="InterPro" id="IPR005225">
    <property type="entry name" value="Small_GTP-bd"/>
</dbReference>
<dbReference type="Gene3D" id="3.40.50.300">
    <property type="entry name" value="P-loop containing nucleotide triphosphate hydrolases"/>
    <property type="match status" value="1"/>
</dbReference>
<dbReference type="InterPro" id="IPR006073">
    <property type="entry name" value="GTP-bd"/>
</dbReference>